<dbReference type="InterPro" id="IPR025716">
    <property type="entry name" value="Post-transcriptional_regulator"/>
</dbReference>
<accession>A0ABW3L0K1</accession>
<proteinExistence type="predicted"/>
<dbReference type="Pfam" id="PF13797">
    <property type="entry name" value="Post_transc_reg"/>
    <property type="match status" value="1"/>
</dbReference>
<organism evidence="1 2">
    <name type="scientific">Thalassobacillus hwangdonensis</name>
    <dbReference type="NCBI Taxonomy" id="546108"/>
    <lineage>
        <taxon>Bacteria</taxon>
        <taxon>Bacillati</taxon>
        <taxon>Bacillota</taxon>
        <taxon>Bacilli</taxon>
        <taxon>Bacillales</taxon>
        <taxon>Bacillaceae</taxon>
        <taxon>Thalassobacillus</taxon>
    </lineage>
</organism>
<dbReference type="EMBL" id="JBHTKL010000001">
    <property type="protein sequence ID" value="MFD1018876.1"/>
    <property type="molecule type" value="Genomic_DNA"/>
</dbReference>
<protein>
    <submittedName>
        <fullName evidence="1">Post-transcriptional regulator</fullName>
    </submittedName>
</protein>
<reference evidence="2" key="1">
    <citation type="journal article" date="2019" name="Int. J. Syst. Evol. Microbiol.">
        <title>The Global Catalogue of Microorganisms (GCM) 10K type strain sequencing project: providing services to taxonomists for standard genome sequencing and annotation.</title>
        <authorList>
            <consortium name="The Broad Institute Genomics Platform"/>
            <consortium name="The Broad Institute Genome Sequencing Center for Infectious Disease"/>
            <person name="Wu L."/>
            <person name="Ma J."/>
        </authorList>
    </citation>
    <scope>NUCLEOTIDE SEQUENCE [LARGE SCALE GENOMIC DNA]</scope>
    <source>
        <strain evidence="2">CCUG 56607</strain>
    </source>
</reference>
<sequence>MELVQTVSQWKAHVSPLLQSKADEFKIMGYPKTTKQDVWECLRQKVWKGDPEKRLYEITQEIMRLNTTTYISYLTVSAYKDDDLMKSIAALTEGNEE</sequence>
<gene>
    <name evidence="1" type="ORF">ACFQ2J_06660</name>
</gene>
<dbReference type="Proteomes" id="UP001596990">
    <property type="component" value="Unassembled WGS sequence"/>
</dbReference>
<keyword evidence="2" id="KW-1185">Reference proteome</keyword>
<comment type="caution">
    <text evidence="1">The sequence shown here is derived from an EMBL/GenBank/DDBJ whole genome shotgun (WGS) entry which is preliminary data.</text>
</comment>
<evidence type="ECO:0000313" key="1">
    <source>
        <dbReference type="EMBL" id="MFD1018876.1"/>
    </source>
</evidence>
<dbReference type="RefSeq" id="WP_386057710.1">
    <property type="nucleotide sequence ID" value="NZ_JBHTKL010000001.1"/>
</dbReference>
<evidence type="ECO:0000313" key="2">
    <source>
        <dbReference type="Proteomes" id="UP001596990"/>
    </source>
</evidence>
<name>A0ABW3L0K1_9BACI</name>